<dbReference type="OrthoDB" id="4203030at2759"/>
<sequence length="285" mass="30732">MAFMIRHPPLIPPPLYERDPETSSIISAAPSYVSDRPPNYSHREPEATTTNAISSGPPSAAESAATLVDDSPAPQLSHIVSEPVQPVQQGLPPLRYAPGFSARGRNVRDVEAHSYNISHWSSVHTSHAAKQYQNVAARRTSQASSAALLSSMSPISPSISASSIASTASMSSTNLSSPMTASSSSIASESSLPPLSPREDPALVGELAASRARAQRLYRETCMRGEEGRRHENKTWDFMLGQMADWEERGRSWSKFRSEVAGGKTRLGGKILGRKIALSGLRERV</sequence>
<feature type="region of interest" description="Disordered" evidence="1">
    <location>
        <begin position="28"/>
        <end position="64"/>
    </location>
</feature>
<protein>
    <submittedName>
        <fullName evidence="2">Uncharacterized protein</fullName>
    </submittedName>
</protein>
<organism evidence="2 3">
    <name type="scientific">Rhizodiscina lignyota</name>
    <dbReference type="NCBI Taxonomy" id="1504668"/>
    <lineage>
        <taxon>Eukaryota</taxon>
        <taxon>Fungi</taxon>
        <taxon>Dikarya</taxon>
        <taxon>Ascomycota</taxon>
        <taxon>Pezizomycotina</taxon>
        <taxon>Dothideomycetes</taxon>
        <taxon>Pleosporomycetidae</taxon>
        <taxon>Aulographales</taxon>
        <taxon>Rhizodiscinaceae</taxon>
        <taxon>Rhizodiscina</taxon>
    </lineage>
</organism>
<accession>A0A9P4IGM4</accession>
<dbReference type="Proteomes" id="UP000799772">
    <property type="component" value="Unassembled WGS sequence"/>
</dbReference>
<dbReference type="AlphaFoldDB" id="A0A9P4IGM4"/>
<evidence type="ECO:0000313" key="3">
    <source>
        <dbReference type="Proteomes" id="UP000799772"/>
    </source>
</evidence>
<feature type="compositionally biased region" description="Low complexity" evidence="1">
    <location>
        <begin position="52"/>
        <end position="64"/>
    </location>
</feature>
<feature type="region of interest" description="Disordered" evidence="1">
    <location>
        <begin position="170"/>
        <end position="200"/>
    </location>
</feature>
<evidence type="ECO:0000256" key="1">
    <source>
        <dbReference type="SAM" id="MobiDB-lite"/>
    </source>
</evidence>
<dbReference type="EMBL" id="ML978126">
    <property type="protein sequence ID" value="KAF2098925.1"/>
    <property type="molecule type" value="Genomic_DNA"/>
</dbReference>
<name>A0A9P4IGM4_9PEZI</name>
<reference evidence="2" key="1">
    <citation type="journal article" date="2020" name="Stud. Mycol.">
        <title>101 Dothideomycetes genomes: a test case for predicting lifestyles and emergence of pathogens.</title>
        <authorList>
            <person name="Haridas S."/>
            <person name="Albert R."/>
            <person name="Binder M."/>
            <person name="Bloem J."/>
            <person name="Labutti K."/>
            <person name="Salamov A."/>
            <person name="Andreopoulos B."/>
            <person name="Baker S."/>
            <person name="Barry K."/>
            <person name="Bills G."/>
            <person name="Bluhm B."/>
            <person name="Cannon C."/>
            <person name="Castanera R."/>
            <person name="Culley D."/>
            <person name="Daum C."/>
            <person name="Ezra D."/>
            <person name="Gonzalez J."/>
            <person name="Henrissat B."/>
            <person name="Kuo A."/>
            <person name="Liang C."/>
            <person name="Lipzen A."/>
            <person name="Lutzoni F."/>
            <person name="Magnuson J."/>
            <person name="Mondo S."/>
            <person name="Nolan M."/>
            <person name="Ohm R."/>
            <person name="Pangilinan J."/>
            <person name="Park H.-J."/>
            <person name="Ramirez L."/>
            <person name="Alfaro M."/>
            <person name="Sun H."/>
            <person name="Tritt A."/>
            <person name="Yoshinaga Y."/>
            <person name="Zwiers L.-H."/>
            <person name="Turgeon B."/>
            <person name="Goodwin S."/>
            <person name="Spatafora J."/>
            <person name="Crous P."/>
            <person name="Grigoriev I."/>
        </authorList>
    </citation>
    <scope>NUCLEOTIDE SEQUENCE</scope>
    <source>
        <strain evidence="2">CBS 133067</strain>
    </source>
</reference>
<proteinExistence type="predicted"/>
<gene>
    <name evidence="2" type="ORF">NA57DRAFT_76159</name>
</gene>
<keyword evidence="3" id="KW-1185">Reference proteome</keyword>
<evidence type="ECO:0000313" key="2">
    <source>
        <dbReference type="EMBL" id="KAF2098925.1"/>
    </source>
</evidence>
<feature type="compositionally biased region" description="Low complexity" evidence="1">
    <location>
        <begin position="170"/>
        <end position="193"/>
    </location>
</feature>
<comment type="caution">
    <text evidence="2">The sequence shown here is derived from an EMBL/GenBank/DDBJ whole genome shotgun (WGS) entry which is preliminary data.</text>
</comment>